<dbReference type="EMBL" id="FPKV01000001">
    <property type="protein sequence ID" value="SFZ90552.1"/>
    <property type="molecule type" value="Genomic_DNA"/>
</dbReference>
<feature type="chain" id="PRO_5012814791" evidence="1">
    <location>
        <begin position="20"/>
        <end position="253"/>
    </location>
</feature>
<proteinExistence type="predicted"/>
<sequence>MKKSILIFFTIFFINMLFSQSSGVVEYDYKKRLGMNYETTGILYYNSWSSNFVELKNNHEAQKNYDDDGKIKISTSNGNIRPQNYFNKKNNTLFSTEIFLGEKYIVEEKIPQLKWQLQQSTTKLIDTFLCQQATTYFRGRNYIAWFTTAIPISFGPWKLQGLPGLILEVYDTDKEIYFLARKIKFKQEPMIKVPEIKNQIKIKEFIHLKKEKYKEKSEIIASKMPRNAKFKFTPPPRGSQKEIIYEWEESKED</sequence>
<name>A0A1K2IE29_9FLAO</name>
<organism evidence="2 3">
    <name type="scientific">Flaviramulus basaltis</name>
    <dbReference type="NCBI Taxonomy" id="369401"/>
    <lineage>
        <taxon>Bacteria</taxon>
        <taxon>Pseudomonadati</taxon>
        <taxon>Bacteroidota</taxon>
        <taxon>Flavobacteriia</taxon>
        <taxon>Flavobacteriales</taxon>
        <taxon>Flavobacteriaceae</taxon>
        <taxon>Flaviramulus</taxon>
    </lineage>
</organism>
<evidence type="ECO:0000313" key="2">
    <source>
        <dbReference type="EMBL" id="SFZ90552.1"/>
    </source>
</evidence>
<protein>
    <submittedName>
        <fullName evidence="2">GLPGLI family protein</fullName>
    </submittedName>
</protein>
<accession>A0A1K2IE29</accession>
<evidence type="ECO:0000313" key="3">
    <source>
        <dbReference type="Proteomes" id="UP000182544"/>
    </source>
</evidence>
<dbReference type="NCBIfam" id="TIGR01200">
    <property type="entry name" value="GLPGLI"/>
    <property type="match status" value="1"/>
</dbReference>
<dbReference type="OrthoDB" id="1440774at2"/>
<reference evidence="2 3" key="1">
    <citation type="submission" date="2016-10" db="EMBL/GenBank/DDBJ databases">
        <authorList>
            <person name="de Groot N.N."/>
        </authorList>
    </citation>
    <scope>NUCLEOTIDE SEQUENCE [LARGE SCALE GENOMIC DNA]</scope>
    <source>
        <strain evidence="2 3">DSM 18180</strain>
    </source>
</reference>
<keyword evidence="1" id="KW-0732">Signal</keyword>
<dbReference type="InterPro" id="IPR005901">
    <property type="entry name" value="GLPGLI"/>
</dbReference>
<keyword evidence="3" id="KW-1185">Reference proteome</keyword>
<dbReference type="Proteomes" id="UP000182544">
    <property type="component" value="Unassembled WGS sequence"/>
</dbReference>
<dbReference type="RefSeq" id="WP_072400622.1">
    <property type="nucleotide sequence ID" value="NZ_FPKV01000001.1"/>
</dbReference>
<dbReference type="STRING" id="369401.SAMN05428642_1011004"/>
<feature type="signal peptide" evidence="1">
    <location>
        <begin position="1"/>
        <end position="19"/>
    </location>
</feature>
<dbReference type="AlphaFoldDB" id="A0A1K2IE29"/>
<dbReference type="Pfam" id="PF09697">
    <property type="entry name" value="Porph_ging"/>
    <property type="match status" value="1"/>
</dbReference>
<evidence type="ECO:0000256" key="1">
    <source>
        <dbReference type="SAM" id="SignalP"/>
    </source>
</evidence>
<gene>
    <name evidence="2" type="ORF">SAMN05428642_1011004</name>
</gene>